<dbReference type="PANTHER" id="PTHR33914">
    <property type="entry name" value="18S PRE-RIBOSOMAL ASSEMBLY PROTEIN GAR2-LIKE PROTEIN"/>
    <property type="match status" value="1"/>
</dbReference>
<dbReference type="PANTHER" id="PTHR33914:SF2">
    <property type="entry name" value="OS02G0582100 PROTEIN"/>
    <property type="match status" value="1"/>
</dbReference>
<keyword evidence="3" id="KW-1185">Reference proteome</keyword>
<comment type="caution">
    <text evidence="2">The sequence shown here is derived from an EMBL/GenBank/DDBJ whole genome shotgun (WGS) entry which is preliminary data.</text>
</comment>
<feature type="compositionally biased region" description="Polar residues" evidence="1">
    <location>
        <begin position="13"/>
        <end position="27"/>
    </location>
</feature>
<evidence type="ECO:0000313" key="2">
    <source>
        <dbReference type="EMBL" id="KAK4791340.1"/>
    </source>
</evidence>
<evidence type="ECO:0000256" key="1">
    <source>
        <dbReference type="SAM" id="MobiDB-lite"/>
    </source>
</evidence>
<proteinExistence type="predicted"/>
<gene>
    <name evidence="2" type="ORF">SAY86_031753</name>
</gene>
<dbReference type="GO" id="GO:0009786">
    <property type="term" value="P:regulation of asymmetric cell division"/>
    <property type="evidence" value="ECO:0007669"/>
    <property type="project" value="InterPro"/>
</dbReference>
<reference evidence="2 3" key="1">
    <citation type="journal article" date="2023" name="Hortic Res">
        <title>Pangenome of water caltrop reveals structural variations and asymmetric subgenome divergence after allopolyploidization.</title>
        <authorList>
            <person name="Zhang X."/>
            <person name="Chen Y."/>
            <person name="Wang L."/>
            <person name="Yuan Y."/>
            <person name="Fang M."/>
            <person name="Shi L."/>
            <person name="Lu R."/>
            <person name="Comes H.P."/>
            <person name="Ma Y."/>
            <person name="Chen Y."/>
            <person name="Huang G."/>
            <person name="Zhou Y."/>
            <person name="Zheng Z."/>
            <person name="Qiu Y."/>
        </authorList>
    </citation>
    <scope>NUCLEOTIDE SEQUENCE [LARGE SCALE GENOMIC DNA]</scope>
    <source>
        <strain evidence="2">F231</strain>
    </source>
</reference>
<dbReference type="Proteomes" id="UP001346149">
    <property type="component" value="Unassembled WGS sequence"/>
</dbReference>
<evidence type="ECO:0000313" key="3">
    <source>
        <dbReference type="Proteomes" id="UP001346149"/>
    </source>
</evidence>
<dbReference type="InterPro" id="IPR040378">
    <property type="entry name" value="BASL"/>
</dbReference>
<accession>A0AAN7LSD9</accession>
<sequence length="454" mass="50598">MKLESDLPALLPTATQGPNPGRTQQENGMVDPFKVVKKITDEKQEAFSCEDKGSEMVADSFPSEFSNEDGFWPVLDFECSVLSQDLTKGEDYEMVETISKDFHVETELLKRDSDNFTEKSFMEFGTPKGLACCKDDSDCCETSDICMEKVVIPDEKIRFETNTVPVAGEVLASNSRNEELEICHPTFSHSFEVPEDHCPVDAVRPCPEHLIYPAESSVTEDTRRDFSVAHVDEVEQQSAEALHDKSTAGTISILYDAEEVKDSHKEASQVSDSISLKSASTENCEELPIGTQMESGTMAFSPADSTQIPSDCIRNEEPLDDQVGPEFHDGHGHLRLVQQGDHGESSFSVSADLPSGHISYTGPVAYLGSLSCRSDSSVGTSTRSFAFPMYHFKTYIRNLVFIMRIFLPPGSFCSLFHCTLLQSEWNSSPVKMAEPDRRFYRRLSGWKKLICCKF</sequence>
<organism evidence="2 3">
    <name type="scientific">Trapa natans</name>
    <name type="common">Water chestnut</name>
    <dbReference type="NCBI Taxonomy" id="22666"/>
    <lineage>
        <taxon>Eukaryota</taxon>
        <taxon>Viridiplantae</taxon>
        <taxon>Streptophyta</taxon>
        <taxon>Embryophyta</taxon>
        <taxon>Tracheophyta</taxon>
        <taxon>Spermatophyta</taxon>
        <taxon>Magnoliopsida</taxon>
        <taxon>eudicotyledons</taxon>
        <taxon>Gunneridae</taxon>
        <taxon>Pentapetalae</taxon>
        <taxon>rosids</taxon>
        <taxon>malvids</taxon>
        <taxon>Myrtales</taxon>
        <taxon>Lythraceae</taxon>
        <taxon>Trapa</taxon>
    </lineage>
</organism>
<dbReference type="EMBL" id="JAXQNO010000009">
    <property type="protein sequence ID" value="KAK4791340.1"/>
    <property type="molecule type" value="Genomic_DNA"/>
</dbReference>
<name>A0AAN7LSD9_TRANT</name>
<protein>
    <submittedName>
        <fullName evidence="2">Uncharacterized protein</fullName>
    </submittedName>
</protein>
<feature type="region of interest" description="Disordered" evidence="1">
    <location>
        <begin position="1"/>
        <end position="31"/>
    </location>
</feature>
<dbReference type="AlphaFoldDB" id="A0AAN7LSD9"/>